<keyword evidence="6 10" id="KW-0648">Protein biosynthesis</keyword>
<dbReference type="InterPro" id="IPR002303">
    <property type="entry name" value="Valyl-tRNA_ligase"/>
</dbReference>
<reference evidence="14 15" key="1">
    <citation type="journal article" date="2013" name="Curr. Biol.">
        <title>The Genome of the Foraminiferan Reticulomyxa filosa.</title>
        <authorList>
            <person name="Glockner G."/>
            <person name="Hulsmann N."/>
            <person name="Schleicher M."/>
            <person name="Noegel A.A."/>
            <person name="Eichinger L."/>
            <person name="Gallinger C."/>
            <person name="Pawlowski J."/>
            <person name="Sierra R."/>
            <person name="Euteneuer U."/>
            <person name="Pillet L."/>
            <person name="Moustafa A."/>
            <person name="Platzer M."/>
            <person name="Groth M."/>
            <person name="Szafranski K."/>
            <person name="Schliwa M."/>
        </authorList>
    </citation>
    <scope>NUCLEOTIDE SEQUENCE [LARGE SCALE GENOMIC DNA]</scope>
</reference>
<dbReference type="GO" id="GO:0005524">
    <property type="term" value="F:ATP binding"/>
    <property type="evidence" value="ECO:0007669"/>
    <property type="project" value="UniProtKB-KW"/>
</dbReference>
<evidence type="ECO:0000256" key="2">
    <source>
        <dbReference type="ARBA" id="ARBA00013169"/>
    </source>
</evidence>
<feature type="compositionally biased region" description="Basic and acidic residues" evidence="11">
    <location>
        <begin position="89"/>
        <end position="117"/>
    </location>
</feature>
<dbReference type="Gene3D" id="3.90.740.10">
    <property type="entry name" value="Valyl/Leucyl/Isoleucyl-tRNA synthetase, editing domain"/>
    <property type="match status" value="1"/>
</dbReference>
<dbReference type="PANTHER" id="PTHR11946:SF109">
    <property type="entry name" value="VALINE--TRNA LIGASE"/>
    <property type="match status" value="1"/>
</dbReference>
<gene>
    <name evidence="14" type="ORF">RFI_08286</name>
</gene>
<dbReference type="Gene3D" id="1.10.730.10">
    <property type="entry name" value="Isoleucyl-tRNA Synthetase, Domain 1"/>
    <property type="match status" value="1"/>
</dbReference>
<dbReference type="FunFam" id="1.10.730.10:FF:000009">
    <property type="entry name" value="Valine--tRNA ligase, mitochondrial"/>
    <property type="match status" value="1"/>
</dbReference>
<dbReference type="InterPro" id="IPR009008">
    <property type="entry name" value="Val/Leu/Ile-tRNA-synth_edit"/>
</dbReference>
<name>X6NSV1_RETFI</name>
<dbReference type="GO" id="GO:0002161">
    <property type="term" value="F:aminoacyl-tRNA deacylase activity"/>
    <property type="evidence" value="ECO:0007669"/>
    <property type="project" value="InterPro"/>
</dbReference>
<dbReference type="PROSITE" id="PS00178">
    <property type="entry name" value="AA_TRNA_LIGASE_I"/>
    <property type="match status" value="1"/>
</dbReference>
<evidence type="ECO:0000256" key="8">
    <source>
        <dbReference type="ARBA" id="ARBA00029936"/>
    </source>
</evidence>
<evidence type="ECO:0000256" key="3">
    <source>
        <dbReference type="ARBA" id="ARBA00022598"/>
    </source>
</evidence>
<dbReference type="InterPro" id="IPR002300">
    <property type="entry name" value="aa-tRNA-synth_Ia"/>
</dbReference>
<dbReference type="OrthoDB" id="629407at2759"/>
<evidence type="ECO:0000259" key="13">
    <source>
        <dbReference type="Pfam" id="PF08264"/>
    </source>
</evidence>
<dbReference type="AlphaFoldDB" id="X6NSV1"/>
<evidence type="ECO:0000256" key="4">
    <source>
        <dbReference type="ARBA" id="ARBA00022741"/>
    </source>
</evidence>
<keyword evidence="5 10" id="KW-0067">ATP-binding</keyword>
<evidence type="ECO:0000256" key="7">
    <source>
        <dbReference type="ARBA" id="ARBA00023146"/>
    </source>
</evidence>
<keyword evidence="7 10" id="KW-0030">Aminoacyl-tRNA synthetase</keyword>
<feature type="region of interest" description="Disordered" evidence="11">
    <location>
        <begin position="86"/>
        <end position="163"/>
    </location>
</feature>
<protein>
    <recommendedName>
        <fullName evidence="2">valine--tRNA ligase</fullName>
        <ecNumber evidence="2">6.1.1.9</ecNumber>
    </recommendedName>
    <alternativeName>
        <fullName evidence="8">Valyl-tRNA synthetase</fullName>
    </alternativeName>
</protein>
<evidence type="ECO:0000256" key="1">
    <source>
        <dbReference type="ARBA" id="ARBA00005594"/>
    </source>
</evidence>
<evidence type="ECO:0000259" key="12">
    <source>
        <dbReference type="Pfam" id="PF00133"/>
    </source>
</evidence>
<evidence type="ECO:0000256" key="5">
    <source>
        <dbReference type="ARBA" id="ARBA00022840"/>
    </source>
</evidence>
<dbReference type="EC" id="6.1.1.9" evidence="2"/>
<dbReference type="InterPro" id="IPR009080">
    <property type="entry name" value="tRNAsynth_Ia_anticodon-bd"/>
</dbReference>
<dbReference type="Pfam" id="PF08264">
    <property type="entry name" value="Anticodon_1"/>
    <property type="match status" value="1"/>
</dbReference>
<dbReference type="CDD" id="cd00817">
    <property type="entry name" value="ValRS_core"/>
    <property type="match status" value="1"/>
</dbReference>
<dbReference type="InterPro" id="IPR014729">
    <property type="entry name" value="Rossmann-like_a/b/a_fold"/>
</dbReference>
<dbReference type="CDD" id="cd07962">
    <property type="entry name" value="Anticodon_Ia_Val"/>
    <property type="match status" value="1"/>
</dbReference>
<evidence type="ECO:0000313" key="14">
    <source>
        <dbReference type="EMBL" id="ETO28839.1"/>
    </source>
</evidence>
<dbReference type="PANTHER" id="PTHR11946">
    <property type="entry name" value="VALYL-TRNA SYNTHETASES"/>
    <property type="match status" value="1"/>
</dbReference>
<keyword evidence="15" id="KW-1185">Reference proteome</keyword>
<dbReference type="FunFam" id="3.40.50.620:FF:000020">
    <property type="entry name" value="Valine--tRNA ligase, mitochondrial"/>
    <property type="match status" value="1"/>
</dbReference>
<dbReference type="GO" id="GO:0004832">
    <property type="term" value="F:valine-tRNA ligase activity"/>
    <property type="evidence" value="ECO:0007669"/>
    <property type="project" value="UniProtKB-EC"/>
</dbReference>
<evidence type="ECO:0000256" key="6">
    <source>
        <dbReference type="ARBA" id="ARBA00022917"/>
    </source>
</evidence>
<dbReference type="EMBL" id="ASPP01006428">
    <property type="protein sequence ID" value="ETO28839.1"/>
    <property type="molecule type" value="Genomic_DNA"/>
</dbReference>
<dbReference type="Proteomes" id="UP000023152">
    <property type="component" value="Unassembled WGS sequence"/>
</dbReference>
<comment type="catalytic activity">
    <reaction evidence="9">
        <text>tRNA(Val) + L-valine + ATP = L-valyl-tRNA(Val) + AMP + diphosphate</text>
        <dbReference type="Rhea" id="RHEA:10704"/>
        <dbReference type="Rhea" id="RHEA-COMP:9672"/>
        <dbReference type="Rhea" id="RHEA-COMP:9708"/>
        <dbReference type="ChEBI" id="CHEBI:30616"/>
        <dbReference type="ChEBI" id="CHEBI:33019"/>
        <dbReference type="ChEBI" id="CHEBI:57762"/>
        <dbReference type="ChEBI" id="CHEBI:78442"/>
        <dbReference type="ChEBI" id="CHEBI:78537"/>
        <dbReference type="ChEBI" id="CHEBI:456215"/>
        <dbReference type="EC" id="6.1.1.9"/>
    </reaction>
</comment>
<feature type="compositionally biased region" description="Basic and acidic residues" evidence="11">
    <location>
        <begin position="125"/>
        <end position="163"/>
    </location>
</feature>
<dbReference type="Gene3D" id="3.40.50.620">
    <property type="entry name" value="HUPs"/>
    <property type="match status" value="3"/>
</dbReference>
<dbReference type="InterPro" id="IPR001412">
    <property type="entry name" value="aa-tRNA-synth_I_CS"/>
</dbReference>
<dbReference type="FunFam" id="3.90.740.10:FF:000005">
    <property type="entry name" value="Valine--tRNA ligase, mitochondrial"/>
    <property type="match status" value="1"/>
</dbReference>
<dbReference type="NCBIfam" id="TIGR00422">
    <property type="entry name" value="valS"/>
    <property type="match status" value="1"/>
</dbReference>
<feature type="domain" description="Methionyl/Valyl/Leucyl/Isoleucyl-tRNA synthetase anticodon-binding" evidence="13">
    <location>
        <begin position="874"/>
        <end position="1016"/>
    </location>
</feature>
<keyword evidence="3 10" id="KW-0436">Ligase</keyword>
<keyword evidence="4 10" id="KW-0547">Nucleotide-binding</keyword>
<dbReference type="SUPFAM" id="SSF47323">
    <property type="entry name" value="Anticodon-binding domain of a subclass of class I aminoacyl-tRNA synthetases"/>
    <property type="match status" value="1"/>
</dbReference>
<evidence type="ECO:0000313" key="15">
    <source>
        <dbReference type="Proteomes" id="UP000023152"/>
    </source>
</evidence>
<evidence type="ECO:0000256" key="9">
    <source>
        <dbReference type="ARBA" id="ARBA00047552"/>
    </source>
</evidence>
<dbReference type="SUPFAM" id="SSF52374">
    <property type="entry name" value="Nucleotidylyl transferase"/>
    <property type="match status" value="1"/>
</dbReference>
<evidence type="ECO:0000256" key="11">
    <source>
        <dbReference type="SAM" id="MobiDB-lite"/>
    </source>
</evidence>
<comment type="similarity">
    <text evidence="1 10">Belongs to the class-I aminoacyl-tRNA synthetase family.</text>
</comment>
<dbReference type="InterPro" id="IPR013155">
    <property type="entry name" value="M/V/L/I-tRNA-synth_anticd-bd"/>
</dbReference>
<dbReference type="NCBIfam" id="NF004349">
    <property type="entry name" value="PRK05729.1"/>
    <property type="match status" value="1"/>
</dbReference>
<comment type="caution">
    <text evidence="14">The sequence shown here is derived from an EMBL/GenBank/DDBJ whole genome shotgun (WGS) entry which is preliminary data.</text>
</comment>
<dbReference type="PRINTS" id="PR00986">
    <property type="entry name" value="TRNASYNTHVAL"/>
</dbReference>
<dbReference type="GO" id="GO:0005829">
    <property type="term" value="C:cytosol"/>
    <property type="evidence" value="ECO:0007669"/>
    <property type="project" value="TreeGrafter"/>
</dbReference>
<dbReference type="InterPro" id="IPR033705">
    <property type="entry name" value="Anticodon_Ia_Val"/>
</dbReference>
<feature type="domain" description="Aminoacyl-tRNA synthetase class Ia" evidence="12">
    <location>
        <begin position="201"/>
        <end position="825"/>
    </location>
</feature>
<sequence length="1105" mass="128510">MSFRWLTYAAKRYSICRCKNFSTFKFSCARFSSTLKTVTGFSSLFFVEYANQQQKKQTLFFFGCVCGRVLQLMTLEQIQSSDIPVIQSKPDEKETKMNEEQTKSKEEKAEERKMKKEEKKKKKEEKKNKKQEIEKAKEMKMLSKEESEMKGKEKEKKQWRSKGESEIPLYHDCDDVQRKKKCSLAEAMSKHYDPSEVEKDWDKYWEEQDFYKPEMNSTKEKFVMVIPPPNVTGNLHLGHALMATIEDCITRYWRMQGKNCLWLPGTDHAGIATQAVVERRLLREGKYKQQMGRDKFLEQVWQWKNQFGGKICAQLRRMGCSVDWSREVFTMDDKLSRAVIEAFVKLHQKGLIYRANGLCHWSCHLQSAISNIEIDTVELEHPTKLTIPGYNTPIEFGLLYEFKYPILEDNAQYHDNLSSETIVVATTRIETMLGDIAIAVHPDDLRYKKYHGKYVWHPFLKRRMPIICDSFVDPDFGTGAVKITPAHDENDFECAKRHNLPLINILTEDGRINEHGGTLFAGQLRYDARKTVIKELSKLGLFVSAKSHKMALQMCSRSKDVIEPYLKPQWYVNCTSMAQNALNTVFVDKALKFTPAVEGERQWRYFLENIRPWCISRQLWWGHRIPAWKLCTSNTTRLSEQSTSLLDLHEEWIIARSESEAYQIAYEKSGCIGYMVFQWLFPFSAMGWPDLSSADLKEFFPTTLLETGGDILFFWVARMVMMSLELTGRLPFEHVLLHPMVCDKDGGKMSKSKGNVIDPLYIIDGIDLKTLIDELYSGNIRDSEIQMYVNKKKQDFPNGIPPCGADALRFGLLRYLTQHRNINLDVARIIGYRQFGNKIWNAVRFSLSKFGVDYVPPSISTFNDDTMTHSSFVDQWILSKLNYVIHQCQIGNSSYRFDQSTEIVYQFFTRELCDVYLELIKSTFETNEKAAQVVKDILYICIDLSLKLMHPFMPFITEELWQRLPGSRSLRDSLIVQTYPEPVPGWTNIDVENQMDALLHVVKNIRSDKQTVFNLPTKTQYDIFIHVTSPLIFQTLQVHKDIIQTLGMIRHVSIIQGDVSDSAHFKNWPMNKHQIVFEGETTAYTCYHNVELDTDCIKQNLIEKV</sequence>
<dbReference type="GO" id="GO:0006438">
    <property type="term" value="P:valyl-tRNA aminoacylation"/>
    <property type="evidence" value="ECO:0007669"/>
    <property type="project" value="InterPro"/>
</dbReference>
<dbReference type="SUPFAM" id="SSF50677">
    <property type="entry name" value="ValRS/IleRS/LeuRS editing domain"/>
    <property type="match status" value="1"/>
</dbReference>
<dbReference type="Pfam" id="PF00133">
    <property type="entry name" value="tRNA-synt_1"/>
    <property type="match status" value="1"/>
</dbReference>
<organism evidence="14 15">
    <name type="scientific">Reticulomyxa filosa</name>
    <dbReference type="NCBI Taxonomy" id="46433"/>
    <lineage>
        <taxon>Eukaryota</taxon>
        <taxon>Sar</taxon>
        <taxon>Rhizaria</taxon>
        <taxon>Retaria</taxon>
        <taxon>Foraminifera</taxon>
        <taxon>Monothalamids</taxon>
        <taxon>Reticulomyxidae</taxon>
        <taxon>Reticulomyxa</taxon>
    </lineage>
</organism>
<proteinExistence type="inferred from homology"/>
<dbReference type="OMA" id="LDTWMDS"/>
<evidence type="ECO:0000256" key="10">
    <source>
        <dbReference type="RuleBase" id="RU363035"/>
    </source>
</evidence>
<accession>X6NSV1</accession>